<feature type="domain" description="GGDEF" evidence="3">
    <location>
        <begin position="835"/>
        <end position="970"/>
    </location>
</feature>
<dbReference type="Pfam" id="PF00990">
    <property type="entry name" value="GGDEF"/>
    <property type="match status" value="1"/>
</dbReference>
<dbReference type="RefSeq" id="WP_107219786.1">
    <property type="nucleotide sequence ID" value="NZ_CP028339.1"/>
</dbReference>
<keyword evidence="5" id="KW-1185">Reference proteome</keyword>
<keyword evidence="2" id="KW-0812">Transmembrane</keyword>
<dbReference type="PANTHER" id="PTHR35936">
    <property type="entry name" value="MEMBRANE-BOUND LYTIC MUREIN TRANSGLYCOSYLASE F"/>
    <property type="match status" value="1"/>
</dbReference>
<sequence>MPASAPTALRLLALCLFMLCMAGRLSMAEEPRPEPLPTVTIGVVADHEPYSWVENGRVVGFSIDLLDEIAHQAGLRFEYRAGSWPELYPAFLRGEIDAIDGISYREDRSSQVRFTAPYHLRHTVVMHDTSRPLPPITDLAGLKPFRVGIVRGIYFKSALVDQGIDLVEYDGLPNLVRAIAFGWVDAIVGPELALGFLARKAGFNHIGVAARIPMGGLEIEDFRIGVPPRAADLHARLAAAVAAIAPGRLAELEHRWQELGGRPAETGGDFRLSEQQALYVRGLGPLRVGITRDYPPFSFADDGRTQGLAVDVLLRVQDLTGLQTISVVDTWPVLLELFQRGEIDLIANISETPERRRFTRFTAPYHRIPNVVFTRTEHTHRLTSADQLRGMRVAVTAGVFYERHLRKHLGDSVLGFSSQQAMFTALAEGSVDAVLSPLHNGQHWIRTLGLNSLHVSGELELGGHTDEDLRFGVRPALEPLATIIDAALASLSPTERHTIANRWLGAALPAATAGGDGTPAAFDERERSFLQERQNTLRVCTSPNWMPFEGIDARGRHSGIAADFLSLFASRSGVHFETVHLPSWNDALEAIRERRCDLLTLAVQTPERLAYLNFTDPYYTVPHILLGRIETPFLDDMDQLAGRNVGVVRGHSLLHWLRERYPLIHIVEVDSEIDGLHQLQRGALYGLLSNLNSAGYHLHELGLADIKVLGRIPGDATLSVATRNDLPELHAIARKLIATLGNQDRHRIESKWRAIAVEQKVDYRLLWQWASVGVLALVVLLLWNRKLGTLNRKLAEANARLEQYSLSDGLTGLGNRKYFDREFDAGFAWCQRSRTGFAVVMIDIDHFKHINDTWGHPAGDECLRLLADCLRTHFRRDTDRLARLGGEEFVLFLPFSDADATLARIEAVHAEIATLRVPTGSQGIGFTISAGVAIGIPSAAEYAADYLKRADQALYEAKRSGRDRIIVDRR</sequence>
<dbReference type="CDD" id="cd13708">
    <property type="entry name" value="PBP2_BvgS_like_1"/>
    <property type="match status" value="1"/>
</dbReference>
<dbReference type="OrthoDB" id="9813903at2"/>
<dbReference type="InterPro" id="IPR043128">
    <property type="entry name" value="Rev_trsase/Diguanyl_cyclase"/>
</dbReference>
<dbReference type="GO" id="GO:0003824">
    <property type="term" value="F:catalytic activity"/>
    <property type="evidence" value="ECO:0007669"/>
    <property type="project" value="UniProtKB-ARBA"/>
</dbReference>
<dbReference type="EMBL" id="CP028339">
    <property type="protein sequence ID" value="AVR87361.1"/>
    <property type="molecule type" value="Genomic_DNA"/>
</dbReference>
<evidence type="ECO:0000256" key="2">
    <source>
        <dbReference type="SAM" id="Phobius"/>
    </source>
</evidence>
<feature type="transmembrane region" description="Helical" evidence="2">
    <location>
        <begin position="765"/>
        <end position="783"/>
    </location>
</feature>
<keyword evidence="2" id="KW-0472">Membrane</keyword>
<dbReference type="FunFam" id="3.30.70.270:FF:000001">
    <property type="entry name" value="Diguanylate cyclase domain protein"/>
    <property type="match status" value="1"/>
</dbReference>
<dbReference type="Gene3D" id="3.30.70.270">
    <property type="match status" value="1"/>
</dbReference>
<organism evidence="4 5">
    <name type="scientific">Thauera aromatica K172</name>
    <dbReference type="NCBI Taxonomy" id="44139"/>
    <lineage>
        <taxon>Bacteria</taxon>
        <taxon>Pseudomonadati</taxon>
        <taxon>Pseudomonadota</taxon>
        <taxon>Betaproteobacteria</taxon>
        <taxon>Rhodocyclales</taxon>
        <taxon>Zoogloeaceae</taxon>
        <taxon>Thauera</taxon>
    </lineage>
</organism>
<dbReference type="SMART" id="SM00267">
    <property type="entry name" value="GGDEF"/>
    <property type="match status" value="1"/>
</dbReference>
<evidence type="ECO:0000313" key="5">
    <source>
        <dbReference type="Proteomes" id="UP000241885"/>
    </source>
</evidence>
<dbReference type="KEGG" id="tak:Tharo_0411"/>
<dbReference type="Gene3D" id="3.40.190.10">
    <property type="entry name" value="Periplasmic binding protein-like II"/>
    <property type="match status" value="6"/>
</dbReference>
<dbReference type="InterPro" id="IPR000160">
    <property type="entry name" value="GGDEF_dom"/>
</dbReference>
<dbReference type="Proteomes" id="UP000241885">
    <property type="component" value="Chromosome"/>
</dbReference>
<dbReference type="PROSITE" id="PS50887">
    <property type="entry name" value="GGDEF"/>
    <property type="match status" value="1"/>
</dbReference>
<proteinExistence type="predicted"/>
<keyword evidence="1" id="KW-0732">Signal</keyword>
<evidence type="ECO:0000256" key="1">
    <source>
        <dbReference type="ARBA" id="ARBA00022729"/>
    </source>
</evidence>
<keyword evidence="2" id="KW-1133">Transmembrane helix</keyword>
<dbReference type="PANTHER" id="PTHR35936:SF19">
    <property type="entry name" value="AMINO-ACID-BINDING PROTEIN YXEM-RELATED"/>
    <property type="match status" value="1"/>
</dbReference>
<accession>A0A2R4BJ71</accession>
<protein>
    <recommendedName>
        <fullName evidence="3">GGDEF domain-containing protein</fullName>
    </recommendedName>
</protein>
<reference evidence="4 5" key="1">
    <citation type="submission" date="2018-03" db="EMBL/GenBank/DDBJ databases">
        <title>Complete genome sequence of Thauera aromatica, a model organism for studying aromatic compound degradation under denitrifying conditions.</title>
        <authorList>
            <person name="Lo H.-Y."/>
            <person name="Goris T."/>
            <person name="Boll M."/>
            <person name="Mueller J.A."/>
        </authorList>
    </citation>
    <scope>NUCLEOTIDE SEQUENCE [LARGE SCALE GENOMIC DNA]</scope>
    <source>
        <strain evidence="4 5">K172</strain>
    </source>
</reference>
<dbReference type="InterPro" id="IPR001638">
    <property type="entry name" value="Solute-binding_3/MltF_N"/>
</dbReference>
<dbReference type="Pfam" id="PF00497">
    <property type="entry name" value="SBP_bac_3"/>
    <property type="match status" value="3"/>
</dbReference>
<evidence type="ECO:0000313" key="4">
    <source>
        <dbReference type="EMBL" id="AVR87361.1"/>
    </source>
</evidence>
<dbReference type="InterPro" id="IPR029787">
    <property type="entry name" value="Nucleotide_cyclase"/>
</dbReference>
<dbReference type="SUPFAM" id="SSF53850">
    <property type="entry name" value="Periplasmic binding protein-like II"/>
    <property type="match status" value="3"/>
</dbReference>
<dbReference type="CDD" id="cd01007">
    <property type="entry name" value="PBP2_BvgS_HisK_like"/>
    <property type="match status" value="2"/>
</dbReference>
<dbReference type="NCBIfam" id="TIGR00254">
    <property type="entry name" value="GGDEF"/>
    <property type="match status" value="1"/>
</dbReference>
<dbReference type="CDD" id="cd01949">
    <property type="entry name" value="GGDEF"/>
    <property type="match status" value="1"/>
</dbReference>
<name>A0A2R4BJ71_THAAR</name>
<dbReference type="SUPFAM" id="SSF55073">
    <property type="entry name" value="Nucleotide cyclase"/>
    <property type="match status" value="1"/>
</dbReference>
<dbReference type="AlphaFoldDB" id="A0A2R4BJ71"/>
<dbReference type="SMART" id="SM00062">
    <property type="entry name" value="PBPb"/>
    <property type="match status" value="3"/>
</dbReference>
<gene>
    <name evidence="4" type="ORF">Tharo_0411</name>
</gene>
<evidence type="ECO:0000259" key="3">
    <source>
        <dbReference type="PROSITE" id="PS50887"/>
    </source>
</evidence>